<keyword evidence="2" id="KW-0812">Transmembrane</keyword>
<feature type="compositionally biased region" description="Polar residues" evidence="1">
    <location>
        <begin position="53"/>
        <end position="64"/>
    </location>
</feature>
<feature type="compositionally biased region" description="Basic and acidic residues" evidence="1">
    <location>
        <begin position="119"/>
        <end position="136"/>
    </location>
</feature>
<evidence type="ECO:0000313" key="3">
    <source>
        <dbReference type="EMBL" id="EPX71737.1"/>
    </source>
</evidence>
<dbReference type="EMBL" id="KE503207">
    <property type="protein sequence ID" value="EPX71737.1"/>
    <property type="molecule type" value="Genomic_DNA"/>
</dbReference>
<gene>
    <name evidence="3" type="ORF">SOCG_03673</name>
</gene>
<proteinExistence type="predicted"/>
<feature type="region of interest" description="Disordered" evidence="1">
    <location>
        <begin position="31"/>
        <end position="150"/>
    </location>
</feature>
<feature type="transmembrane region" description="Helical" evidence="2">
    <location>
        <begin position="6"/>
        <end position="27"/>
    </location>
</feature>
<dbReference type="Proteomes" id="UP000016088">
    <property type="component" value="Unassembled WGS sequence"/>
</dbReference>
<dbReference type="AlphaFoldDB" id="S9PUR8"/>
<name>S9PUR8_SCHOY</name>
<evidence type="ECO:0000313" key="4">
    <source>
        <dbReference type="Proteomes" id="UP000016088"/>
    </source>
</evidence>
<dbReference type="VEuPathDB" id="FungiDB:SOCG_03673"/>
<dbReference type="RefSeq" id="XP_013019039.1">
    <property type="nucleotide sequence ID" value="XM_013163585.1"/>
</dbReference>
<dbReference type="HOGENOM" id="CLU_1741640_0_0_1"/>
<evidence type="ECO:0000256" key="2">
    <source>
        <dbReference type="SAM" id="Phobius"/>
    </source>
</evidence>
<keyword evidence="2" id="KW-0472">Membrane</keyword>
<dbReference type="OrthoDB" id="5330253at2759"/>
<keyword evidence="4" id="KW-1185">Reference proteome</keyword>
<organism evidence="3 4">
    <name type="scientific">Schizosaccharomyces octosporus (strain yFS286)</name>
    <name type="common">Fission yeast</name>
    <name type="synonym">Octosporomyces octosporus</name>
    <dbReference type="NCBI Taxonomy" id="483514"/>
    <lineage>
        <taxon>Eukaryota</taxon>
        <taxon>Fungi</taxon>
        <taxon>Dikarya</taxon>
        <taxon>Ascomycota</taxon>
        <taxon>Taphrinomycotina</taxon>
        <taxon>Schizosaccharomycetes</taxon>
        <taxon>Schizosaccharomycetales</taxon>
        <taxon>Schizosaccharomycetaceae</taxon>
        <taxon>Schizosaccharomyces</taxon>
    </lineage>
</organism>
<keyword evidence="2" id="KW-1133">Transmembrane helix</keyword>
<sequence>MFFFVFAGFALIALVVSFVMMIHNYFLKRRQRATGQAKPTSRTRPSESSTVSGNHHGNSLQTATVMGIPGEPSVHYTATYRHPEDGTRTTVTENQPDEIPPPYTAAVQESAPGVLGHSEIPRGEDGVTPRVSHERPQSPPPVYLPPEEIV</sequence>
<reference evidence="3 4" key="1">
    <citation type="journal article" date="2011" name="Science">
        <title>Comparative functional genomics of the fission yeasts.</title>
        <authorList>
            <person name="Rhind N."/>
            <person name="Chen Z."/>
            <person name="Yassour M."/>
            <person name="Thompson D.A."/>
            <person name="Haas B.J."/>
            <person name="Habib N."/>
            <person name="Wapinski I."/>
            <person name="Roy S."/>
            <person name="Lin M.F."/>
            <person name="Heiman D.I."/>
            <person name="Young S.K."/>
            <person name="Furuya K."/>
            <person name="Guo Y."/>
            <person name="Pidoux A."/>
            <person name="Chen H.M."/>
            <person name="Robbertse B."/>
            <person name="Goldberg J.M."/>
            <person name="Aoki K."/>
            <person name="Bayne E.H."/>
            <person name="Berlin A.M."/>
            <person name="Desjardins C.A."/>
            <person name="Dobbs E."/>
            <person name="Dukaj L."/>
            <person name="Fan L."/>
            <person name="FitzGerald M.G."/>
            <person name="French C."/>
            <person name="Gujja S."/>
            <person name="Hansen K."/>
            <person name="Keifenheim D."/>
            <person name="Levin J.Z."/>
            <person name="Mosher R.A."/>
            <person name="Mueller C.A."/>
            <person name="Pfiffner J."/>
            <person name="Priest M."/>
            <person name="Russ C."/>
            <person name="Smialowska A."/>
            <person name="Swoboda P."/>
            <person name="Sykes S.M."/>
            <person name="Vaughn M."/>
            <person name="Vengrova S."/>
            <person name="Yoder R."/>
            <person name="Zeng Q."/>
            <person name="Allshire R."/>
            <person name="Baulcombe D."/>
            <person name="Birren B.W."/>
            <person name="Brown W."/>
            <person name="Ekwall K."/>
            <person name="Kellis M."/>
            <person name="Leatherwood J."/>
            <person name="Levin H."/>
            <person name="Margalit H."/>
            <person name="Martienssen R."/>
            <person name="Nieduszynski C.A."/>
            <person name="Spatafora J.W."/>
            <person name="Friedman N."/>
            <person name="Dalgaard J.Z."/>
            <person name="Baumann P."/>
            <person name="Niki H."/>
            <person name="Regev A."/>
            <person name="Nusbaum C."/>
        </authorList>
    </citation>
    <scope>NUCLEOTIDE SEQUENCE [LARGE SCALE GENOMIC DNA]</scope>
    <source>
        <strain evidence="4">yFS286</strain>
    </source>
</reference>
<protein>
    <submittedName>
        <fullName evidence="3">Uncharacterized protein</fullName>
    </submittedName>
</protein>
<evidence type="ECO:0000256" key="1">
    <source>
        <dbReference type="SAM" id="MobiDB-lite"/>
    </source>
</evidence>
<dbReference type="OMA" id="AVNHERP"/>
<feature type="compositionally biased region" description="Low complexity" evidence="1">
    <location>
        <begin position="39"/>
        <end position="52"/>
    </location>
</feature>
<dbReference type="GeneID" id="25032643"/>
<accession>S9PUR8</accession>